<dbReference type="PANTHER" id="PTHR30572:SF18">
    <property type="entry name" value="ABC-TYPE MACROLIDE FAMILY EXPORT SYSTEM PERMEASE COMPONENT 2"/>
    <property type="match status" value="1"/>
</dbReference>
<feature type="transmembrane region" description="Helical" evidence="6">
    <location>
        <begin position="21"/>
        <end position="43"/>
    </location>
</feature>
<proteinExistence type="predicted"/>
<comment type="subcellular location">
    <subcellularLocation>
        <location evidence="1">Cell membrane</location>
        <topology evidence="1">Multi-pass membrane protein</topology>
    </subcellularLocation>
</comment>
<dbReference type="PANTHER" id="PTHR30572">
    <property type="entry name" value="MEMBRANE COMPONENT OF TRANSPORTER-RELATED"/>
    <property type="match status" value="1"/>
</dbReference>
<dbReference type="Pfam" id="PF02687">
    <property type="entry name" value="FtsX"/>
    <property type="match status" value="2"/>
</dbReference>
<evidence type="ECO:0000313" key="10">
    <source>
        <dbReference type="Proteomes" id="UP000033121"/>
    </source>
</evidence>
<feature type="transmembrane region" description="Helical" evidence="6">
    <location>
        <begin position="769"/>
        <end position="792"/>
    </location>
</feature>
<dbReference type="STRING" id="1220578.FPE01S_01_00660"/>
<evidence type="ECO:0000256" key="3">
    <source>
        <dbReference type="ARBA" id="ARBA00022692"/>
    </source>
</evidence>
<feature type="domain" description="ABC3 transporter permease C-terminal" evidence="7">
    <location>
        <begin position="298"/>
        <end position="414"/>
    </location>
</feature>
<evidence type="ECO:0000259" key="8">
    <source>
        <dbReference type="Pfam" id="PF12704"/>
    </source>
</evidence>
<dbReference type="InterPro" id="IPR025857">
    <property type="entry name" value="MacB_PCD"/>
</dbReference>
<dbReference type="RefSeq" id="WP_046366988.1">
    <property type="nucleotide sequence ID" value="NZ_BBWV01000001.1"/>
</dbReference>
<organism evidence="9 10">
    <name type="scientific">Flavihumibacter petaseus NBRC 106054</name>
    <dbReference type="NCBI Taxonomy" id="1220578"/>
    <lineage>
        <taxon>Bacteria</taxon>
        <taxon>Pseudomonadati</taxon>
        <taxon>Bacteroidota</taxon>
        <taxon>Chitinophagia</taxon>
        <taxon>Chitinophagales</taxon>
        <taxon>Chitinophagaceae</taxon>
        <taxon>Flavihumibacter</taxon>
    </lineage>
</organism>
<keyword evidence="5 6" id="KW-0472">Membrane</keyword>
<feature type="domain" description="ABC3 transporter permease C-terminal" evidence="7">
    <location>
        <begin position="686"/>
        <end position="799"/>
    </location>
</feature>
<dbReference type="InterPro" id="IPR003838">
    <property type="entry name" value="ABC3_permease_C"/>
</dbReference>
<evidence type="ECO:0000313" key="9">
    <source>
        <dbReference type="EMBL" id="GAO41054.1"/>
    </source>
</evidence>
<reference evidence="9 10" key="1">
    <citation type="submission" date="2015-04" db="EMBL/GenBank/DDBJ databases">
        <title>Whole genome shotgun sequence of Flavihumibacter petaseus NBRC 106054.</title>
        <authorList>
            <person name="Miyazawa S."/>
            <person name="Hosoyama A."/>
            <person name="Hashimoto M."/>
            <person name="Noguchi M."/>
            <person name="Tsuchikane K."/>
            <person name="Ohji S."/>
            <person name="Yamazoe A."/>
            <person name="Ichikawa N."/>
            <person name="Kimura A."/>
            <person name="Fujita N."/>
        </authorList>
    </citation>
    <scope>NUCLEOTIDE SEQUENCE [LARGE SCALE GENOMIC DNA]</scope>
    <source>
        <strain evidence="9 10">NBRC 106054</strain>
    </source>
</reference>
<dbReference type="AlphaFoldDB" id="A0A0E9MU09"/>
<dbReference type="Proteomes" id="UP000033121">
    <property type="component" value="Unassembled WGS sequence"/>
</dbReference>
<evidence type="ECO:0000256" key="4">
    <source>
        <dbReference type="ARBA" id="ARBA00022989"/>
    </source>
</evidence>
<comment type="caution">
    <text evidence="9">The sequence shown here is derived from an EMBL/GenBank/DDBJ whole genome shotgun (WGS) entry which is preliminary data.</text>
</comment>
<keyword evidence="10" id="KW-1185">Reference proteome</keyword>
<evidence type="ECO:0000256" key="6">
    <source>
        <dbReference type="SAM" id="Phobius"/>
    </source>
</evidence>
<evidence type="ECO:0000256" key="2">
    <source>
        <dbReference type="ARBA" id="ARBA00022475"/>
    </source>
</evidence>
<dbReference type="GO" id="GO:0022857">
    <property type="term" value="F:transmembrane transporter activity"/>
    <property type="evidence" value="ECO:0007669"/>
    <property type="project" value="TreeGrafter"/>
</dbReference>
<feature type="domain" description="MacB-like periplasmic core" evidence="8">
    <location>
        <begin position="20"/>
        <end position="239"/>
    </location>
</feature>
<feature type="transmembrane region" description="Helical" evidence="6">
    <location>
        <begin position="683"/>
        <end position="703"/>
    </location>
</feature>
<feature type="transmembrane region" description="Helical" evidence="6">
    <location>
        <begin position="385"/>
        <end position="410"/>
    </location>
</feature>
<feature type="domain" description="MacB-like periplasmic core" evidence="8">
    <location>
        <begin position="485"/>
        <end position="607"/>
    </location>
</feature>
<dbReference type="InterPro" id="IPR050250">
    <property type="entry name" value="Macrolide_Exporter_MacB"/>
</dbReference>
<feature type="transmembrane region" description="Helical" evidence="6">
    <location>
        <begin position="735"/>
        <end position="757"/>
    </location>
</feature>
<accession>A0A0E9MU09</accession>
<evidence type="ECO:0000256" key="5">
    <source>
        <dbReference type="ARBA" id="ARBA00023136"/>
    </source>
</evidence>
<feature type="transmembrane region" description="Helical" evidence="6">
    <location>
        <begin position="292"/>
        <end position="311"/>
    </location>
</feature>
<keyword evidence="2" id="KW-1003">Cell membrane</keyword>
<feature type="transmembrane region" description="Helical" evidence="6">
    <location>
        <begin position="431"/>
        <end position="454"/>
    </location>
</feature>
<protein>
    <submittedName>
        <fullName evidence="9">Putative ABC transporter permease protein</fullName>
    </submittedName>
</protein>
<evidence type="ECO:0000256" key="1">
    <source>
        <dbReference type="ARBA" id="ARBA00004651"/>
    </source>
</evidence>
<keyword evidence="3 6" id="KW-0812">Transmembrane</keyword>
<sequence length="806" mass="89768">MPVRNLKYAWRSLVRNKWNTFINSGGLILGFTIGLGVLLAVIYQLQFDKFHAKGGRIYQVYNEYYKPSGTEYGVQFGYPAGPVYLSDINAVEKMSRWVPGGSNLRFNEHESNLGVILVDTGFAAMFSFPAVKGSLAASLQQLNGLAITESAAKKVFGQEDPLGKKVQLSNGEVFLEHTVTAVLKDPPMQSSLRFDALARVENRSDYAQQKNKWDYQNQSVFVMLKPGASRGTAEKQLSELNHRIHAESYASMKQEGYLTNEQGDTYATKLRCLEELHFSKQIDDHGVAYTELAVVLGVGLMIILIACFNYININLAQAFIRAKEIGVRKCLGAGKSQLVRQLWTESFLVCCVAFVVSFAALQYLLDYFAARGNFNIAMKGMSMHPLFLGSALGLLVLVSLLAGGYPSWLMSRFPLVETLKGKLAMNGKHRLRNGLIVFQFVIACLMISCTLVIYRQFQHLQAADLGINKEYLISLPLQNGKKGRETISKLRSRLANFPGITSISGSSINLGRGRDGVSMKSSIGFSYKGKQIFTNIAQTDYDYSKTVGITLINGRDFDQSYASDTNHSVLIAESVAKQFGKDAVVGASILVDSAAPRWNIVGIFKDFHLYSMREEAQPLTLVMEPNSDINYCFVKTTAQRAKATMDQLQVVMKALEPDADFRGSFVAENIENWYKQEKTMSQMFSLAAIISVILSCTGLLAMVMQVTRQRVKEIGIRKVLGASTEQISWLVSRSFLKLVGLSVLIAIPVAWILMHQWLQSFPYHIRLEWWLFGLVALTAFVVALVTIAFNTWKAATQNPVKSIRTE</sequence>
<evidence type="ECO:0000259" key="7">
    <source>
        <dbReference type="Pfam" id="PF02687"/>
    </source>
</evidence>
<dbReference type="EMBL" id="BBWV01000001">
    <property type="protein sequence ID" value="GAO41054.1"/>
    <property type="molecule type" value="Genomic_DNA"/>
</dbReference>
<dbReference type="GO" id="GO:0005886">
    <property type="term" value="C:plasma membrane"/>
    <property type="evidence" value="ECO:0007669"/>
    <property type="project" value="UniProtKB-SubCell"/>
</dbReference>
<keyword evidence="4 6" id="KW-1133">Transmembrane helix</keyword>
<feature type="transmembrane region" description="Helical" evidence="6">
    <location>
        <begin position="346"/>
        <end position="365"/>
    </location>
</feature>
<dbReference type="Pfam" id="PF12704">
    <property type="entry name" value="MacB_PCD"/>
    <property type="match status" value="2"/>
</dbReference>
<gene>
    <name evidence="9" type="ORF">FPE01S_01_00660</name>
</gene>
<name>A0A0E9MU09_9BACT</name>